<feature type="compositionally biased region" description="Polar residues" evidence="2">
    <location>
        <begin position="494"/>
        <end position="504"/>
    </location>
</feature>
<feature type="compositionally biased region" description="Polar residues" evidence="2">
    <location>
        <begin position="511"/>
        <end position="522"/>
    </location>
</feature>
<feature type="compositionally biased region" description="Low complexity" evidence="2">
    <location>
        <begin position="745"/>
        <end position="761"/>
    </location>
</feature>
<dbReference type="SUPFAM" id="SSF52540">
    <property type="entry name" value="P-loop containing nucleoside triphosphate hydrolases"/>
    <property type="match status" value="1"/>
</dbReference>
<feature type="compositionally biased region" description="Acidic residues" evidence="2">
    <location>
        <begin position="1252"/>
        <end position="1262"/>
    </location>
</feature>
<evidence type="ECO:0000313" key="4">
    <source>
        <dbReference type="EMBL" id="ETS04475.1"/>
    </source>
</evidence>
<feature type="compositionally biased region" description="Polar residues" evidence="2">
    <location>
        <begin position="1164"/>
        <end position="1177"/>
    </location>
</feature>
<feature type="compositionally biased region" description="Gly residues" evidence="2">
    <location>
        <begin position="1287"/>
        <end position="1296"/>
    </location>
</feature>
<feature type="region of interest" description="Disordered" evidence="2">
    <location>
        <begin position="1159"/>
        <end position="1207"/>
    </location>
</feature>
<dbReference type="EMBL" id="KI911141">
    <property type="protein sequence ID" value="ETS04475.1"/>
    <property type="molecule type" value="Genomic_DNA"/>
</dbReference>
<dbReference type="GO" id="GO:0016491">
    <property type="term" value="F:oxidoreductase activity"/>
    <property type="evidence" value="ECO:0007669"/>
    <property type="project" value="UniProtKB-KW"/>
</dbReference>
<evidence type="ECO:0000256" key="2">
    <source>
        <dbReference type="SAM" id="MobiDB-lite"/>
    </source>
</evidence>
<dbReference type="Proteomes" id="UP000024376">
    <property type="component" value="Unassembled WGS sequence"/>
</dbReference>
<evidence type="ECO:0000313" key="5">
    <source>
        <dbReference type="Proteomes" id="UP000024376"/>
    </source>
</evidence>
<evidence type="ECO:0000259" key="3">
    <source>
        <dbReference type="SMART" id="SM00382"/>
    </source>
</evidence>
<dbReference type="Gene3D" id="3.40.50.300">
    <property type="entry name" value="P-loop containing nucleotide triphosphate hydrolases"/>
    <property type="match status" value="1"/>
</dbReference>
<feature type="compositionally biased region" description="Polar residues" evidence="2">
    <location>
        <begin position="461"/>
        <end position="475"/>
    </location>
</feature>
<proteinExistence type="predicted"/>
<keyword evidence="1" id="KW-0560">Oxidoreductase</keyword>
<feature type="domain" description="AAA+ ATPase" evidence="3">
    <location>
        <begin position="673"/>
        <end position="850"/>
    </location>
</feature>
<feature type="region of interest" description="Disordered" evidence="2">
    <location>
        <begin position="742"/>
        <end position="762"/>
    </location>
</feature>
<dbReference type="InterPro" id="IPR027417">
    <property type="entry name" value="P-loop_NTPase"/>
</dbReference>
<organism evidence="4 5">
    <name type="scientific">Hypocrea jecorina (strain ATCC 56765 / BCRC 32924 / NRRL 11460 / Rut C-30)</name>
    <name type="common">Trichoderma reesei</name>
    <dbReference type="NCBI Taxonomy" id="1344414"/>
    <lineage>
        <taxon>Eukaryota</taxon>
        <taxon>Fungi</taxon>
        <taxon>Dikarya</taxon>
        <taxon>Ascomycota</taxon>
        <taxon>Pezizomycotina</taxon>
        <taxon>Sordariomycetes</taxon>
        <taxon>Hypocreomycetidae</taxon>
        <taxon>Hypocreales</taxon>
        <taxon>Hypocreaceae</taxon>
        <taxon>Trichoderma</taxon>
    </lineage>
</organism>
<sequence length="1313" mass="145074">MSGIISYIPGASLLLGGGRCKSIDLPPVEIHHIETIADRRARCLKHLLKANHANYAILFNNLRFDNHNVHILSSAYLLGANENQLHDIYNDEIQDLVPWEPSPSELIDEDWRDFLGDKRYQRAFLDYFEDKLAMEFAYDWKQELQHFLFSGDEPLFHGLIGGLGHPLIHLGYAYEVDSREVAMEALALTCVQYNFFHKYLDNRSYTRPSPLKSKAPLDLLGQLSKDDRFGKGPEDLGDLEEFLDKNESLFLEYWNGWDVDDDPKKQFELSQEAAVALLVATVPPGTHAYDFFIVHLLTTSHAVRILLPFVPPKHHVSLVREWWLLVLAMFIVRGRPMPDPDNVESDLKGKNWKYVVDKALNSAWSKDAHFVKAIRAMKEAAQTWGDVHERYLRAAVTFVDNFHGWVQIVQASVKTLPNTHVWHSLIAASGTDDPVALMAPPAKRRRRNTVEASEDEDEQPKANTLTNFLVSSPNSPAKARVPTTSPSPAKRKTANGQQPPSNGSPLRPSRSLKNGTSSSSSPRKTRAASKADDKGKTADLKTLFSKQAQKATRSGPGADRRTEPIDDLISDPISDDDEISERKASSSSLVGQHVRKRLKGTSGAELPVSSGPLTMSQRFLKPSRPAAIDASNDDLRPWSERFGPRNLDELAVHKKKVTDVRKWLEDVMGGRMRQRLLILKGAAGTGKTTTVRLLANDMGCEILEWKNPAGNAVNGFVSASSQFEDFLGRGGKFGALDLEDAEPLSTPASSSKPSQSQQPGSNGKKIILIEEFPNTFSRSSTALSSFRRTITQYLATQTPSLHMFGHQTPADPITPVVLVISETLLTTTSASADSLTAHRLLGPEILRHPGVGLIEFNPIAPSLLAKALEVVVQKESRKSGRRRTPGPLVLKRLGEIGDIRSAISSLEFLCLKGDQDADWGSKVTFTKQKKGAKDGIALTRGEEESLEQISQREASLGIFHAVGKVVYNKRDEVPSNDPAEKLPSYLSHCSRPKPSQVSVDTLVDETGTDTHTFISALHENYVLSCEGTDPMDLSTPIDYVNECIEYLSLADLLSPSRDVFFGGRGGYGGGFGGDSASHVLRQDEITFQVAVRGMLFSLPNPVKRKAWTMQKGGDAFKMFYPTSLKLWRTKEEIEGLIDVWSGKVLRGEAELPTRNIMDGASIFRRNQPSAVSNQDQKSATKEGERKDDGRHQKAEMRDRPPVPTLGSTARQELLLDRLPYMAQIARGRKTGARQKDLEKIVSFSGVNAALDEEETDVDEDAATGETWATDKPSEETSPRKKKRVGIKTGGGGGGAVAGMLKQKLVLSDDDIED</sequence>
<dbReference type="SMART" id="SM00382">
    <property type="entry name" value="AAA"/>
    <property type="match status" value="1"/>
</dbReference>
<dbReference type="InterPro" id="IPR025337">
    <property type="entry name" value="Questin_oxidase-like"/>
</dbReference>
<dbReference type="PANTHER" id="PTHR35870">
    <property type="entry name" value="PROTEIN, PUTATIVE (AFU_ORTHOLOGUE AFUA_5G03330)-RELATED"/>
    <property type="match status" value="1"/>
</dbReference>
<protein>
    <recommendedName>
        <fullName evidence="3">AAA+ ATPase domain-containing protein</fullName>
    </recommendedName>
</protein>
<dbReference type="Pfam" id="PF14027">
    <property type="entry name" value="Questin_oxidase"/>
    <property type="match status" value="1"/>
</dbReference>
<dbReference type="InterPro" id="IPR057927">
    <property type="entry name" value="RAD24-like_helical"/>
</dbReference>
<dbReference type="PANTHER" id="PTHR35870:SF6">
    <property type="entry name" value="MGS207 PROTEIN"/>
    <property type="match status" value="1"/>
</dbReference>
<evidence type="ECO:0000256" key="1">
    <source>
        <dbReference type="ARBA" id="ARBA00023002"/>
    </source>
</evidence>
<reference evidence="5" key="1">
    <citation type="journal article" date="2013" name="Ind. Biotechnol.">
        <title>Comparative genomics analysis of Trichoderma reesei strains.</title>
        <authorList>
            <person name="Koike H."/>
            <person name="Aerts A."/>
            <person name="LaButti K."/>
            <person name="Grigoriev I.V."/>
            <person name="Baker S.E."/>
        </authorList>
    </citation>
    <scope>NUCLEOTIDE SEQUENCE [LARGE SCALE GENOMIC DNA]</scope>
    <source>
        <strain evidence="5">ATCC 56765 / BCRC 32924 / NRRL 11460 / Rut C-30</strain>
    </source>
</reference>
<dbReference type="Pfam" id="PF03215">
    <property type="entry name" value="Rad17"/>
    <property type="match status" value="1"/>
</dbReference>
<dbReference type="KEGG" id="trr:M419DRAFT_140438"/>
<dbReference type="OrthoDB" id="10265971at2759"/>
<dbReference type="InterPro" id="IPR003593">
    <property type="entry name" value="AAA+_ATPase"/>
</dbReference>
<name>A0A024SFW0_HYPJR</name>
<dbReference type="HOGENOM" id="CLU_006397_1_0_1"/>
<feature type="region of interest" description="Disordered" evidence="2">
    <location>
        <begin position="433"/>
        <end position="614"/>
    </location>
</feature>
<gene>
    <name evidence="4" type="ORF">M419DRAFT_140438</name>
</gene>
<accession>A0A024SFW0</accession>
<feature type="region of interest" description="Disordered" evidence="2">
    <location>
        <begin position="1252"/>
        <end position="1297"/>
    </location>
</feature>
<dbReference type="Pfam" id="PF25812">
    <property type="entry name" value="RAD24_helical"/>
    <property type="match status" value="1"/>
</dbReference>
<feature type="compositionally biased region" description="Acidic residues" evidence="2">
    <location>
        <begin position="565"/>
        <end position="579"/>
    </location>
</feature>
<feature type="compositionally biased region" description="Basic and acidic residues" evidence="2">
    <location>
        <begin position="529"/>
        <end position="539"/>
    </location>
</feature>
<feature type="compositionally biased region" description="Basic and acidic residues" evidence="2">
    <location>
        <begin position="1178"/>
        <end position="1200"/>
    </location>
</feature>